<dbReference type="RefSeq" id="WP_200466216.1">
    <property type="nucleotide sequence ID" value="NZ_JAENRR010000048.1"/>
</dbReference>
<keyword evidence="2" id="KW-1185">Reference proteome</keyword>
<name>A0ABS1HN21_9BACT</name>
<evidence type="ECO:0000313" key="2">
    <source>
        <dbReference type="Proteomes" id="UP000605676"/>
    </source>
</evidence>
<gene>
    <name evidence="1" type="ORF">JIV24_16735</name>
</gene>
<comment type="caution">
    <text evidence="1">The sequence shown here is derived from an EMBL/GenBank/DDBJ whole genome shotgun (WGS) entry which is preliminary data.</text>
</comment>
<organism evidence="1 2">
    <name type="scientific">Carboxylicivirga marina</name>
    <dbReference type="NCBI Taxonomy" id="2800988"/>
    <lineage>
        <taxon>Bacteria</taxon>
        <taxon>Pseudomonadati</taxon>
        <taxon>Bacteroidota</taxon>
        <taxon>Bacteroidia</taxon>
        <taxon>Marinilabiliales</taxon>
        <taxon>Marinilabiliaceae</taxon>
        <taxon>Carboxylicivirga</taxon>
    </lineage>
</organism>
<protein>
    <recommendedName>
        <fullName evidence="3">Lipoprotein</fullName>
    </recommendedName>
</protein>
<dbReference type="Proteomes" id="UP000605676">
    <property type="component" value="Unassembled WGS sequence"/>
</dbReference>
<evidence type="ECO:0000313" key="1">
    <source>
        <dbReference type="EMBL" id="MBK3518996.1"/>
    </source>
</evidence>
<dbReference type="EMBL" id="JAENRR010000048">
    <property type="protein sequence ID" value="MBK3518996.1"/>
    <property type="molecule type" value="Genomic_DNA"/>
</dbReference>
<sequence length="308" mass="34740">MRSVMTKSTVYILTVMLGAVLLISCNSNQKKQNAEEKDIVESVSVDGKLVDDFKKSKLIFYSLPSPLETAMLIKRAGATYNEDLLNPLSNIDKYSTNRQMALNLGIYSADLSYTSLFDQTQSSIKYMGNAKRLADALGIMDAIDENTLRKLEENIDNRDVMLDIISETFMSSNAYLTENDRPAIAVMVLVGGWVEGLYLATRLTNGSVDNNKRLIDRIVYQKLSLYTVINLLEEYKNNDDISYLLSRITELNEIFEQVEINNTSKIEAETDAETKVTTIKAESEAVISPIVFEQLMKKVKEIRTEFVS</sequence>
<evidence type="ECO:0008006" key="3">
    <source>
        <dbReference type="Google" id="ProtNLM"/>
    </source>
</evidence>
<proteinExistence type="predicted"/>
<accession>A0ABS1HN21</accession>
<dbReference type="PROSITE" id="PS51257">
    <property type="entry name" value="PROKAR_LIPOPROTEIN"/>
    <property type="match status" value="1"/>
</dbReference>
<reference evidence="1 2" key="1">
    <citation type="submission" date="2021-01" db="EMBL/GenBank/DDBJ databases">
        <title>Carboxyliciviraga sp.nov., isolated from coastal sediments.</title>
        <authorList>
            <person name="Lu D."/>
            <person name="Zhang T."/>
        </authorList>
    </citation>
    <scope>NUCLEOTIDE SEQUENCE [LARGE SCALE GENOMIC DNA]</scope>
    <source>
        <strain evidence="1 2">N1Y132</strain>
    </source>
</reference>